<feature type="domain" description="NADP-dependent oxidoreductase" evidence="3">
    <location>
        <begin position="715"/>
        <end position="795"/>
    </location>
</feature>
<evidence type="ECO:0000313" key="4">
    <source>
        <dbReference type="EMBL" id="EGB05807.1"/>
    </source>
</evidence>
<organism evidence="5">
    <name type="scientific">Aureococcus anophagefferens</name>
    <name type="common">Harmful bloom alga</name>
    <dbReference type="NCBI Taxonomy" id="44056"/>
    <lineage>
        <taxon>Eukaryota</taxon>
        <taxon>Sar</taxon>
        <taxon>Stramenopiles</taxon>
        <taxon>Ochrophyta</taxon>
        <taxon>Pelagophyceae</taxon>
        <taxon>Pelagomonadales</taxon>
        <taxon>Pelagomonadaceae</taxon>
        <taxon>Aureococcus</taxon>
    </lineage>
</organism>
<dbReference type="PANTHER" id="PTHR43364:SF1">
    <property type="entry name" value="OXIDOREDUCTASE YDHF"/>
    <property type="match status" value="1"/>
</dbReference>
<dbReference type="InterPro" id="IPR023210">
    <property type="entry name" value="NADP_OxRdtase_dom"/>
</dbReference>
<evidence type="ECO:0000256" key="1">
    <source>
        <dbReference type="SAM" id="MobiDB-lite"/>
    </source>
</evidence>
<dbReference type="Pfam" id="PF00248">
    <property type="entry name" value="Aldo_ket_red"/>
    <property type="match status" value="1"/>
</dbReference>
<evidence type="ECO:0000259" key="3">
    <source>
        <dbReference type="Pfam" id="PF00248"/>
    </source>
</evidence>
<dbReference type="InParanoid" id="F0YG06"/>
<dbReference type="Proteomes" id="UP000002729">
    <property type="component" value="Unassembled WGS sequence"/>
</dbReference>
<evidence type="ECO:0000313" key="5">
    <source>
        <dbReference type="Proteomes" id="UP000002729"/>
    </source>
</evidence>
<name>F0YG06_AURAN</name>
<feature type="chain" id="PRO_5003261650" description="NADP-dependent oxidoreductase domain-containing protein" evidence="2">
    <location>
        <begin position="22"/>
        <end position="877"/>
    </location>
</feature>
<dbReference type="Gene3D" id="3.40.50.2000">
    <property type="entry name" value="Glycogen Phosphorylase B"/>
    <property type="match status" value="1"/>
</dbReference>
<feature type="signal peptide" evidence="2">
    <location>
        <begin position="1"/>
        <end position="21"/>
    </location>
</feature>
<sequence length="877" mass="95339">MKRLALLLLASAGATLHRVDPQQTSHQFLENLATAPRRDHVPHGHTGHTGRARAARDAAAARHMAKIEAVYSANVSAKSVYGERADLYERGHGGEQKAKRLENPKVRAQCSRVPVTEDARKLRAQNRSVVVAVQAFTPSKSNLCEGSRVDWREGVAQCLAKLTGLDVFVRNDDGTCADCARVRRVPCGDVLSKPAGLFVVIGGGDDRQLQFHCVGSYCGYPHAPVVATTGAHPPHDYVGGCAVAAFTKARVPFLHGPHISATADPPTRVAWFPILNPHTEVRGIWERSLLYAGLGDVPADYAGPPVPPPLRLESGDDVGVPTKKTMKDHERRRGMRVDADVKFQRDVVEGSFLRSGFTRIEVLRDDALPKPLLLPPRERLLFDELGSREALRRPRAKRLLYIGSFRANKGQRSFLSKLDADSLGDYDLEFYGLRQEGQEAEYDAVAALVADPKFRGKVTIHDARVSHEDMMRAMATASGLVHYSNQDRNPRVLYEALYFGLPVLVATQAMPYVGLQCKPFVTLTDADGDAAVLNADVAAFVAALSESAGRAAAIGDPSAELTSRNDEPVQVAIRVYVERELLTMKVYEQLCARLGLCDPACFKRAPTPWAKGKCARRELVRFENWVTGPWDASKALKPNLRITTDSKARCYAKNALQFDRFKGFPWWSHNAWPSHDGDDGHCAGLARTATKAMAASSGLVLADAPSIGAPTLSPLVFGTLRLHETEDPFALLTEAWHLGITSFDCAAVYGGGRCEEILGAWLRDAAPAAARAGAVVVTKGGCGAPDTSWAPRLAWRDARLRSAYLTDDNFDRRDRAAAFGAARGLGPEHVAVAWCAKQAYPAHVCVATTTAAHLRSNVKALALDLDEADLAWLAHGP</sequence>
<dbReference type="OrthoDB" id="205069at2759"/>
<dbReference type="PANTHER" id="PTHR43364">
    <property type="entry name" value="NADH-SPECIFIC METHYLGLYOXAL REDUCTASE-RELATED"/>
    <property type="match status" value="1"/>
</dbReference>
<keyword evidence="2" id="KW-0732">Signal</keyword>
<feature type="region of interest" description="Disordered" evidence="1">
    <location>
        <begin position="310"/>
        <end position="333"/>
    </location>
</feature>
<dbReference type="AlphaFoldDB" id="F0YG06"/>
<dbReference type="Gene3D" id="3.20.20.100">
    <property type="entry name" value="NADP-dependent oxidoreductase domain"/>
    <property type="match status" value="2"/>
</dbReference>
<dbReference type="EMBL" id="GL833138">
    <property type="protein sequence ID" value="EGB05807.1"/>
    <property type="molecule type" value="Genomic_DNA"/>
</dbReference>
<dbReference type="InterPro" id="IPR050523">
    <property type="entry name" value="AKR_Detox_Biosynth"/>
</dbReference>
<dbReference type="KEGG" id="aaf:AURANDRAFT_72102"/>
<protein>
    <recommendedName>
        <fullName evidence="3">NADP-dependent oxidoreductase domain-containing protein</fullName>
    </recommendedName>
</protein>
<dbReference type="GO" id="GO:0005829">
    <property type="term" value="C:cytosol"/>
    <property type="evidence" value="ECO:0007669"/>
    <property type="project" value="TreeGrafter"/>
</dbReference>
<dbReference type="GeneID" id="20228550"/>
<dbReference type="SUPFAM" id="SSF53756">
    <property type="entry name" value="UDP-Glycosyltransferase/glycogen phosphorylase"/>
    <property type="match status" value="1"/>
</dbReference>
<evidence type="ECO:0000256" key="2">
    <source>
        <dbReference type="SAM" id="SignalP"/>
    </source>
</evidence>
<dbReference type="SUPFAM" id="SSF51430">
    <property type="entry name" value="NAD(P)-linked oxidoreductase"/>
    <property type="match status" value="1"/>
</dbReference>
<dbReference type="RefSeq" id="XP_009039352.1">
    <property type="nucleotide sequence ID" value="XM_009041104.1"/>
</dbReference>
<proteinExistence type="predicted"/>
<dbReference type="InterPro" id="IPR036812">
    <property type="entry name" value="NAD(P)_OxRdtase_dom_sf"/>
</dbReference>
<keyword evidence="5" id="KW-1185">Reference proteome</keyword>
<reference evidence="4 5" key="1">
    <citation type="journal article" date="2011" name="Proc. Natl. Acad. Sci. U.S.A.">
        <title>Niche of harmful alga Aureococcus anophagefferens revealed through ecogenomics.</title>
        <authorList>
            <person name="Gobler C.J."/>
            <person name="Berry D.L."/>
            <person name="Dyhrman S.T."/>
            <person name="Wilhelm S.W."/>
            <person name="Salamov A."/>
            <person name="Lobanov A.V."/>
            <person name="Zhang Y."/>
            <person name="Collier J.L."/>
            <person name="Wurch L.L."/>
            <person name="Kustka A.B."/>
            <person name="Dill B.D."/>
            <person name="Shah M."/>
            <person name="VerBerkmoes N.C."/>
            <person name="Kuo A."/>
            <person name="Terry A."/>
            <person name="Pangilinan J."/>
            <person name="Lindquist E.A."/>
            <person name="Lucas S."/>
            <person name="Paulsen I.T."/>
            <person name="Hattenrath-Lehmann T.K."/>
            <person name="Talmage S.C."/>
            <person name="Walker E.A."/>
            <person name="Koch F."/>
            <person name="Burson A.M."/>
            <person name="Marcoval M.A."/>
            <person name="Tang Y.Z."/>
            <person name="Lecleir G.R."/>
            <person name="Coyne K.J."/>
            <person name="Berg G.M."/>
            <person name="Bertrand E.M."/>
            <person name="Saito M.A."/>
            <person name="Gladyshev V.N."/>
            <person name="Grigoriev I.V."/>
        </authorList>
    </citation>
    <scope>NUCLEOTIDE SEQUENCE [LARGE SCALE GENOMIC DNA]</scope>
    <source>
        <strain evidence="5">CCMP 1984</strain>
    </source>
</reference>
<gene>
    <name evidence="4" type="ORF">AURANDRAFT_72102</name>
</gene>
<accession>F0YG06</accession>